<dbReference type="Proteomes" id="UP000824120">
    <property type="component" value="Chromosome 1"/>
</dbReference>
<organism evidence="1 2">
    <name type="scientific">Solanum commersonii</name>
    <name type="common">Commerson's wild potato</name>
    <name type="synonym">Commerson's nightshade</name>
    <dbReference type="NCBI Taxonomy" id="4109"/>
    <lineage>
        <taxon>Eukaryota</taxon>
        <taxon>Viridiplantae</taxon>
        <taxon>Streptophyta</taxon>
        <taxon>Embryophyta</taxon>
        <taxon>Tracheophyta</taxon>
        <taxon>Spermatophyta</taxon>
        <taxon>Magnoliopsida</taxon>
        <taxon>eudicotyledons</taxon>
        <taxon>Gunneridae</taxon>
        <taxon>Pentapetalae</taxon>
        <taxon>asterids</taxon>
        <taxon>lamiids</taxon>
        <taxon>Solanales</taxon>
        <taxon>Solanaceae</taxon>
        <taxon>Solanoideae</taxon>
        <taxon>Solaneae</taxon>
        <taxon>Solanum</taxon>
    </lineage>
</organism>
<evidence type="ECO:0000313" key="2">
    <source>
        <dbReference type="Proteomes" id="UP000824120"/>
    </source>
</evidence>
<proteinExistence type="predicted"/>
<sequence length="78" mass="8902">MTSPIGLPIFSNQHLLQLTQDQKGLFKACNEAECKVVKKCAAKDHSTQLVHRRSALWSASSPFNFFLQHLRILDHWAI</sequence>
<keyword evidence="2" id="KW-1185">Reference proteome</keyword>
<comment type="caution">
    <text evidence="1">The sequence shown here is derived from an EMBL/GenBank/DDBJ whole genome shotgun (WGS) entry which is preliminary data.</text>
</comment>
<accession>A0A9J6B4G2</accession>
<dbReference type="EMBL" id="JACXVP010000001">
    <property type="protein sequence ID" value="KAG5631638.1"/>
    <property type="molecule type" value="Genomic_DNA"/>
</dbReference>
<protein>
    <submittedName>
        <fullName evidence="1">Uncharacterized protein</fullName>
    </submittedName>
</protein>
<evidence type="ECO:0000313" key="1">
    <source>
        <dbReference type="EMBL" id="KAG5631638.1"/>
    </source>
</evidence>
<gene>
    <name evidence="1" type="ORF">H5410_003355</name>
</gene>
<reference evidence="1 2" key="1">
    <citation type="submission" date="2020-09" db="EMBL/GenBank/DDBJ databases">
        <title>De no assembly of potato wild relative species, Solanum commersonii.</title>
        <authorList>
            <person name="Cho K."/>
        </authorList>
    </citation>
    <scope>NUCLEOTIDE SEQUENCE [LARGE SCALE GENOMIC DNA]</scope>
    <source>
        <strain evidence="1">LZ3.2</strain>
        <tissue evidence="1">Leaf</tissue>
    </source>
</reference>
<name>A0A9J6B4G2_SOLCO</name>
<dbReference type="AlphaFoldDB" id="A0A9J6B4G2"/>